<accession>A0A8D5K1S4</accession>
<dbReference type="SUPFAM" id="SSF51735">
    <property type="entry name" value="NAD(P)-binding Rossmann-fold domains"/>
    <property type="match status" value="1"/>
</dbReference>
<dbReference type="EMBL" id="AP024110">
    <property type="protein sequence ID" value="BCM26038.1"/>
    <property type="molecule type" value="Genomic_DNA"/>
</dbReference>
<evidence type="ECO:0000313" key="2">
    <source>
        <dbReference type="EMBL" id="BCM26038.1"/>
    </source>
</evidence>
<dbReference type="InterPro" id="IPR001509">
    <property type="entry name" value="Epimerase_deHydtase"/>
</dbReference>
<dbReference type="InterPro" id="IPR051207">
    <property type="entry name" value="ComplexI_NDUFA9_subunit"/>
</dbReference>
<dbReference type="KEGG" id="mpau:ZMTM_22970"/>
<dbReference type="Gene3D" id="3.40.50.720">
    <property type="entry name" value="NAD(P)-binding Rossmann-like Domain"/>
    <property type="match status" value="1"/>
</dbReference>
<proteinExistence type="predicted"/>
<name>A0A8D5K1S4_9PROT</name>
<organism evidence="2 3">
    <name type="scientific">Methyloradius palustris</name>
    <dbReference type="NCBI Taxonomy" id="2778876"/>
    <lineage>
        <taxon>Bacteria</taxon>
        <taxon>Pseudomonadati</taxon>
        <taxon>Pseudomonadota</taxon>
        <taxon>Betaproteobacteria</taxon>
        <taxon>Nitrosomonadales</taxon>
        <taxon>Methylophilaceae</taxon>
        <taxon>Methyloradius</taxon>
    </lineage>
</organism>
<keyword evidence="3" id="KW-1185">Reference proteome</keyword>
<sequence length="298" mass="32761">MRVLVLGGRGFIGRHIVASLLNQGAKIIISSRKADPTSPTYVSVRMQEMTNPADWIKVVASYDVVVNSVGILRERWKETYDAVHRQAPMALAAACKSQGIRLIHISALSLSANAQSRFIRSKLSGEQALLASGADLAIVRPSLLDGEGGFGAQWIRRVARSPIYAVMKTKGVIAPLKVSDLGDAIARLCFMRQLPSNEIELGGNNVISMREYLARLRREYTSYKAYVLEVPVWMVRLSSHILDLLQLTPLSFGHVELMQGYNAPKINLLASLIGRKPAVVGIVEDRQTESKLMPTAID</sequence>
<gene>
    <name evidence="2" type="ORF">ZMTM_22970</name>
</gene>
<dbReference type="PANTHER" id="PTHR12126">
    <property type="entry name" value="NADH-UBIQUINONE OXIDOREDUCTASE 39 KDA SUBUNIT-RELATED"/>
    <property type="match status" value="1"/>
</dbReference>
<evidence type="ECO:0000313" key="3">
    <source>
        <dbReference type="Proteomes" id="UP000826722"/>
    </source>
</evidence>
<feature type="domain" description="NAD-dependent epimerase/dehydratase" evidence="1">
    <location>
        <begin position="3"/>
        <end position="148"/>
    </location>
</feature>
<dbReference type="InterPro" id="IPR036291">
    <property type="entry name" value="NAD(P)-bd_dom_sf"/>
</dbReference>
<protein>
    <submittedName>
        <fullName evidence="2">Oxidoreductase</fullName>
    </submittedName>
</protein>
<dbReference type="GO" id="GO:0044877">
    <property type="term" value="F:protein-containing complex binding"/>
    <property type="evidence" value="ECO:0007669"/>
    <property type="project" value="TreeGrafter"/>
</dbReference>
<reference evidence="2" key="1">
    <citation type="journal article" date="2021" name="Arch. Microbiol.">
        <title>Methyloradius palustris gen. nov., sp. nov., a methanol-oxidizing bacterium isolated from snow.</title>
        <authorList>
            <person name="Miyadera T."/>
            <person name="Kojima H."/>
            <person name="Fukui M."/>
        </authorList>
    </citation>
    <scope>NUCLEOTIDE SEQUENCE</scope>
    <source>
        <strain evidence="2">Zm11</strain>
    </source>
</reference>
<dbReference type="PANTHER" id="PTHR12126:SF11">
    <property type="entry name" value="NADH DEHYDROGENASE [UBIQUINONE] 1 ALPHA SUBCOMPLEX SUBUNIT 9, MITOCHONDRIAL"/>
    <property type="match status" value="1"/>
</dbReference>
<dbReference type="Proteomes" id="UP000826722">
    <property type="component" value="Chromosome"/>
</dbReference>
<dbReference type="AlphaFoldDB" id="A0A8D5K1S4"/>
<evidence type="ECO:0000259" key="1">
    <source>
        <dbReference type="Pfam" id="PF01370"/>
    </source>
</evidence>
<dbReference type="RefSeq" id="WP_221764066.1">
    <property type="nucleotide sequence ID" value="NZ_AP024110.1"/>
</dbReference>
<dbReference type="Pfam" id="PF01370">
    <property type="entry name" value="Epimerase"/>
    <property type="match status" value="1"/>
</dbReference>